<name>A0ABR4A5Y3_9LECA</name>
<reference evidence="6 7" key="1">
    <citation type="submission" date="2024-09" db="EMBL/GenBank/DDBJ databases">
        <title>Rethinking Asexuality: The Enigmatic Case of Functional Sexual Genes in Lepraria (Stereocaulaceae).</title>
        <authorList>
            <person name="Doellman M."/>
            <person name="Sun Y."/>
            <person name="Barcenas-Pena A."/>
            <person name="Lumbsch H.T."/>
            <person name="Grewe F."/>
        </authorList>
    </citation>
    <scope>NUCLEOTIDE SEQUENCE [LARGE SCALE GENOMIC DNA]</scope>
    <source>
        <strain evidence="6 7">Mercado 3170</strain>
    </source>
</reference>
<keyword evidence="4 5" id="KW-0472">Membrane</keyword>
<feature type="transmembrane region" description="Helical" evidence="5">
    <location>
        <begin position="366"/>
        <end position="389"/>
    </location>
</feature>
<gene>
    <name evidence="6" type="ORF">N7G274_006916</name>
</gene>
<proteinExistence type="predicted"/>
<evidence type="ECO:0000313" key="7">
    <source>
        <dbReference type="Proteomes" id="UP001590950"/>
    </source>
</evidence>
<comment type="caution">
    <text evidence="6">The sequence shown here is derived from an EMBL/GenBank/DDBJ whole genome shotgun (WGS) entry which is preliminary data.</text>
</comment>
<protein>
    <submittedName>
        <fullName evidence="6">Uncharacterized protein</fullName>
    </submittedName>
</protein>
<accession>A0ABR4A5Y3</accession>
<dbReference type="Proteomes" id="UP001590950">
    <property type="component" value="Unassembled WGS sequence"/>
</dbReference>
<evidence type="ECO:0000256" key="2">
    <source>
        <dbReference type="ARBA" id="ARBA00022692"/>
    </source>
</evidence>
<evidence type="ECO:0000256" key="5">
    <source>
        <dbReference type="SAM" id="Phobius"/>
    </source>
</evidence>
<dbReference type="EMBL" id="JBEFKJ010000021">
    <property type="protein sequence ID" value="KAL2040473.1"/>
    <property type="molecule type" value="Genomic_DNA"/>
</dbReference>
<organism evidence="6 7">
    <name type="scientific">Stereocaulon virgatum</name>
    <dbReference type="NCBI Taxonomy" id="373712"/>
    <lineage>
        <taxon>Eukaryota</taxon>
        <taxon>Fungi</taxon>
        <taxon>Dikarya</taxon>
        <taxon>Ascomycota</taxon>
        <taxon>Pezizomycotina</taxon>
        <taxon>Lecanoromycetes</taxon>
        <taxon>OSLEUM clade</taxon>
        <taxon>Lecanoromycetidae</taxon>
        <taxon>Lecanorales</taxon>
        <taxon>Lecanorineae</taxon>
        <taxon>Stereocaulaceae</taxon>
        <taxon>Stereocaulon</taxon>
    </lineage>
</organism>
<keyword evidence="3 5" id="KW-1133">Transmembrane helix</keyword>
<sequence>MDSINFDKLSSQPGLFVPAAKPGNPFFEIWRDGSKYESREGYLADSDVEEWVNQRGKFEISSPEGNVCRDVIRLIFGRPRSVMQRTPSGRIHDHGHVYPFLIPFKRATFTMLLDRCKLSRQILDLKEHRAIAGHSSGYAVQDESSGVSNMRSFLGLIRLHNHTALITAYSYNISTGNSTGLVLQADEAEMKAIKERILYHKACTGHELLLRTIMAEMSLSACAEQVSEVKQDVMDIEDSTGQHTWNNYRASSQKPKTDVELSRIAHGLRIQVAVLCRRIETVLYWIELLGENLKQEQNDSASGELLLQWIRNMKTKTQMTKLDVDLIAKRAEIQVGAIYSRFAQRDNITTQKISEATNRDSSAMKYLAVLGALFLPGTFVATLFSMDALKGQPFWVYWVITTPLTFIVLGVWTYWTHWRSKSVKEKEQKLDEKSIA</sequence>
<evidence type="ECO:0000256" key="3">
    <source>
        <dbReference type="ARBA" id="ARBA00022989"/>
    </source>
</evidence>
<dbReference type="SUPFAM" id="SSF144083">
    <property type="entry name" value="Magnesium transport protein CorA, transmembrane region"/>
    <property type="match status" value="1"/>
</dbReference>
<dbReference type="Gene3D" id="1.20.58.340">
    <property type="entry name" value="Magnesium transport protein CorA, transmembrane region"/>
    <property type="match status" value="1"/>
</dbReference>
<dbReference type="InterPro" id="IPR045863">
    <property type="entry name" value="CorA_TM1_TM2"/>
</dbReference>
<evidence type="ECO:0000313" key="6">
    <source>
        <dbReference type="EMBL" id="KAL2040473.1"/>
    </source>
</evidence>
<comment type="subcellular location">
    <subcellularLocation>
        <location evidence="1">Membrane</location>
        <topology evidence="1">Multi-pass membrane protein</topology>
    </subcellularLocation>
</comment>
<evidence type="ECO:0000256" key="1">
    <source>
        <dbReference type="ARBA" id="ARBA00004141"/>
    </source>
</evidence>
<evidence type="ECO:0000256" key="4">
    <source>
        <dbReference type="ARBA" id="ARBA00023136"/>
    </source>
</evidence>
<keyword evidence="2 5" id="KW-0812">Transmembrane</keyword>
<keyword evidence="7" id="KW-1185">Reference proteome</keyword>
<feature type="transmembrane region" description="Helical" evidence="5">
    <location>
        <begin position="395"/>
        <end position="415"/>
    </location>
</feature>